<dbReference type="HOGENOM" id="CLU_046670_0_3_6"/>
<reference evidence="3" key="1">
    <citation type="journal article" date="2003" name="Nat. Biotechnol.">
        <title>The genome sequence of the entomopathogenic bacterium Photorhabdus luminescens.</title>
        <authorList>
            <person name="Duchaud E."/>
            <person name="Rusniok C."/>
            <person name="Frangeul L."/>
            <person name="Buchrieser C."/>
            <person name="Givaudan A."/>
            <person name="Taourit S."/>
            <person name="Bocs S."/>
            <person name="Boursaux-Eude C."/>
            <person name="Chandler M."/>
            <person name="Charles J.-F."/>
            <person name="Dassa E."/>
            <person name="Derose R."/>
            <person name="Derzelle S."/>
            <person name="Freyssinet G."/>
            <person name="Gaudriault S."/>
            <person name="Medigue C."/>
            <person name="Lanois A."/>
            <person name="Powell K."/>
            <person name="Siguier P."/>
            <person name="Vincent R."/>
            <person name="Wingate V."/>
            <person name="Zouine M."/>
            <person name="Glaser P."/>
            <person name="Boemare N."/>
            <person name="Danchin A."/>
            <person name="Kunst F."/>
        </authorList>
    </citation>
    <scope>NUCLEOTIDE SEQUENCE [LARGE SCALE GENOMIC DNA]</scope>
    <source>
        <strain evidence="3">DSM 15139 / CIP 105565 / TT01</strain>
    </source>
</reference>
<dbReference type="Proteomes" id="UP000002514">
    <property type="component" value="Chromosome"/>
</dbReference>
<proteinExistence type="predicted"/>
<dbReference type="PANTHER" id="PTHR36180">
    <property type="entry name" value="DNA-BINDING PROTEIN-RELATED-RELATED"/>
    <property type="match status" value="1"/>
</dbReference>
<dbReference type="SMART" id="SM01040">
    <property type="entry name" value="Bro-N"/>
    <property type="match status" value="1"/>
</dbReference>
<dbReference type="Pfam" id="PF02498">
    <property type="entry name" value="Bro-N"/>
    <property type="match status" value="1"/>
</dbReference>
<evidence type="ECO:0000313" key="2">
    <source>
        <dbReference type="EMBL" id="CAE15257.1"/>
    </source>
</evidence>
<sequence length="314" mass="34772">MQHNKSEAPVARTTRASECHLPSVINDSAIVTNGESIFQSTKTENQQFAAAGIQVDIPPERYMKSIIKHFEFKSSNDQLVTVSGLKYKGKPVFFAVELAEGLGYTNPSKALKDHCKSLIKLNYNDSLELGLGDNPRGVILAGQSDMFRLVMRSNLPSAERFQDWVCEAVLPSIMETGSYSIKQSQSGLPEYRKARTLKMSVDAITNLFELMPNLSNEAKQCAAANIVNPIVGFEAVPLPALEEKYYTAGEVGKMLDLSANKIGRIANDHNLKTEQHGKFFLDKSAYSDKQVEAFRYNENGIKALRHLIHGVEVA</sequence>
<dbReference type="KEGG" id="plu:plu2883"/>
<feature type="domain" description="Bro-N" evidence="1">
    <location>
        <begin position="63"/>
        <end position="177"/>
    </location>
</feature>
<dbReference type="InterPro" id="IPR003497">
    <property type="entry name" value="BRO_N_domain"/>
</dbReference>
<dbReference type="STRING" id="243265.plu2883"/>
<dbReference type="PANTHER" id="PTHR36180:SF2">
    <property type="entry name" value="BRO FAMILY PROTEIN"/>
    <property type="match status" value="1"/>
</dbReference>
<keyword evidence="3" id="KW-1185">Reference proteome</keyword>
<gene>
    <name evidence="2" type="ordered locus">plu2883</name>
</gene>
<protein>
    <submittedName>
        <fullName evidence="2">Photorhabdus luminescens subsp. laumondii TTO1 complete genome segment 10/17</fullName>
    </submittedName>
</protein>
<organism evidence="2 3">
    <name type="scientific">Photorhabdus laumondii subsp. laumondii (strain DSM 15139 / CIP 105565 / TT01)</name>
    <name type="common">Photorhabdus luminescens subsp. laumondii</name>
    <dbReference type="NCBI Taxonomy" id="243265"/>
    <lineage>
        <taxon>Bacteria</taxon>
        <taxon>Pseudomonadati</taxon>
        <taxon>Pseudomonadota</taxon>
        <taxon>Gammaproteobacteria</taxon>
        <taxon>Enterobacterales</taxon>
        <taxon>Morganellaceae</taxon>
        <taxon>Photorhabdus</taxon>
    </lineage>
</organism>
<name>Q7N339_PHOLL</name>
<dbReference type="PROSITE" id="PS51750">
    <property type="entry name" value="BRO_N"/>
    <property type="match status" value="1"/>
</dbReference>
<dbReference type="eggNOG" id="COG3617">
    <property type="taxonomic scope" value="Bacteria"/>
</dbReference>
<evidence type="ECO:0000259" key="1">
    <source>
        <dbReference type="PROSITE" id="PS51750"/>
    </source>
</evidence>
<dbReference type="AlphaFoldDB" id="Q7N339"/>
<accession>Q7N339</accession>
<evidence type="ECO:0000313" key="3">
    <source>
        <dbReference type="Proteomes" id="UP000002514"/>
    </source>
</evidence>
<dbReference type="EMBL" id="BX571868">
    <property type="protein sequence ID" value="CAE15257.1"/>
    <property type="molecule type" value="Genomic_DNA"/>
</dbReference>